<dbReference type="EMBL" id="MN738829">
    <property type="protein sequence ID" value="QHT38325.1"/>
    <property type="molecule type" value="Genomic_DNA"/>
</dbReference>
<name>A0A6C0FHC5_9ZZZZ</name>
<protein>
    <submittedName>
        <fullName evidence="1">Uncharacterized protein</fullName>
    </submittedName>
</protein>
<accession>A0A6C0FHC5</accession>
<dbReference type="AlphaFoldDB" id="A0A6C0FHC5"/>
<organism evidence="1">
    <name type="scientific">viral metagenome</name>
    <dbReference type="NCBI Taxonomy" id="1070528"/>
    <lineage>
        <taxon>unclassified sequences</taxon>
        <taxon>metagenomes</taxon>
        <taxon>organismal metagenomes</taxon>
    </lineage>
</organism>
<evidence type="ECO:0000313" key="1">
    <source>
        <dbReference type="EMBL" id="QHT38325.1"/>
    </source>
</evidence>
<proteinExistence type="predicted"/>
<reference evidence="1" key="1">
    <citation type="journal article" date="2020" name="Nature">
        <title>Giant virus diversity and host interactions through global metagenomics.</title>
        <authorList>
            <person name="Schulz F."/>
            <person name="Roux S."/>
            <person name="Paez-Espino D."/>
            <person name="Jungbluth S."/>
            <person name="Walsh D.A."/>
            <person name="Denef V.J."/>
            <person name="McMahon K.D."/>
            <person name="Konstantinidis K.T."/>
            <person name="Eloe-Fadrosh E.A."/>
            <person name="Kyrpides N.C."/>
            <person name="Woyke T."/>
        </authorList>
    </citation>
    <scope>NUCLEOTIDE SEQUENCE</scope>
    <source>
        <strain evidence="1">GVMAG-S-ERX556101-89</strain>
    </source>
</reference>
<sequence length="55" mass="6325">MRISETTVPLFIIYTYGKPLNNIETTYKIIYYLISSLEADSNHRQMDLQSTALPG</sequence>